<gene>
    <name evidence="1" type="ordered locus">Acid345_3808</name>
</gene>
<dbReference type="Pfam" id="PF14052">
    <property type="entry name" value="Caps_assemb_Wzi"/>
    <property type="match status" value="1"/>
</dbReference>
<dbReference type="AlphaFoldDB" id="Q1IJZ2"/>
<organism evidence="1 2">
    <name type="scientific">Koribacter versatilis (strain Ellin345)</name>
    <dbReference type="NCBI Taxonomy" id="204669"/>
    <lineage>
        <taxon>Bacteria</taxon>
        <taxon>Pseudomonadati</taxon>
        <taxon>Acidobacteriota</taxon>
        <taxon>Terriglobia</taxon>
        <taxon>Terriglobales</taxon>
        <taxon>Candidatus Korobacteraceae</taxon>
        <taxon>Candidatus Korobacter</taxon>
    </lineage>
</organism>
<keyword evidence="2" id="KW-1185">Reference proteome</keyword>
<evidence type="ECO:0000313" key="1">
    <source>
        <dbReference type="EMBL" id="ABF42808.1"/>
    </source>
</evidence>
<dbReference type="EnsemblBacteria" id="ABF42808">
    <property type="protein sequence ID" value="ABF42808"/>
    <property type="gene ID" value="Acid345_3808"/>
</dbReference>
<proteinExistence type="predicted"/>
<dbReference type="KEGG" id="aba:Acid345_3808"/>
<dbReference type="InterPro" id="IPR026950">
    <property type="entry name" value="Caps_assemb_Wzi"/>
</dbReference>
<dbReference type="OrthoDB" id="101884at2"/>
<dbReference type="EMBL" id="CP000360">
    <property type="protein sequence ID" value="ABF42808.1"/>
    <property type="molecule type" value="Genomic_DNA"/>
</dbReference>
<name>Q1IJZ2_KORVE</name>
<dbReference type="Proteomes" id="UP000002432">
    <property type="component" value="Chromosome"/>
</dbReference>
<dbReference type="HOGENOM" id="CLU_419066_0_0_0"/>
<dbReference type="STRING" id="204669.Acid345_3808"/>
<evidence type="ECO:0000313" key="2">
    <source>
        <dbReference type="Proteomes" id="UP000002432"/>
    </source>
</evidence>
<protein>
    <recommendedName>
        <fullName evidence="3">Capsule assembly protein Wzi</fullName>
    </recommendedName>
</protein>
<reference evidence="1 2" key="1">
    <citation type="journal article" date="2009" name="Appl. Environ. Microbiol.">
        <title>Three genomes from the phylum Acidobacteria provide insight into the lifestyles of these microorganisms in soils.</title>
        <authorList>
            <person name="Ward N.L."/>
            <person name="Challacombe J.F."/>
            <person name="Janssen P.H."/>
            <person name="Henrissat B."/>
            <person name="Coutinho P.M."/>
            <person name="Wu M."/>
            <person name="Xie G."/>
            <person name="Haft D.H."/>
            <person name="Sait M."/>
            <person name="Badger J."/>
            <person name="Barabote R.D."/>
            <person name="Bradley B."/>
            <person name="Brettin T.S."/>
            <person name="Brinkac L.M."/>
            <person name="Bruce D."/>
            <person name="Creasy T."/>
            <person name="Daugherty S.C."/>
            <person name="Davidsen T.M."/>
            <person name="DeBoy R.T."/>
            <person name="Detter J.C."/>
            <person name="Dodson R.J."/>
            <person name="Durkin A.S."/>
            <person name="Ganapathy A."/>
            <person name="Gwinn-Giglio M."/>
            <person name="Han C.S."/>
            <person name="Khouri H."/>
            <person name="Kiss H."/>
            <person name="Kothari S.P."/>
            <person name="Madupu R."/>
            <person name="Nelson K.E."/>
            <person name="Nelson W.C."/>
            <person name="Paulsen I."/>
            <person name="Penn K."/>
            <person name="Ren Q."/>
            <person name="Rosovitz M.J."/>
            <person name="Selengut J.D."/>
            <person name="Shrivastava S."/>
            <person name="Sullivan S.A."/>
            <person name="Tapia R."/>
            <person name="Thompson L.S."/>
            <person name="Watkins K.L."/>
            <person name="Yang Q."/>
            <person name="Yu C."/>
            <person name="Zafar N."/>
            <person name="Zhou L."/>
            <person name="Kuske C.R."/>
        </authorList>
    </citation>
    <scope>NUCLEOTIDE SEQUENCE [LARGE SCALE GENOMIC DNA]</scope>
    <source>
        <strain evidence="1 2">Ellin345</strain>
    </source>
</reference>
<dbReference type="Gene3D" id="2.40.160.130">
    <property type="entry name" value="Capsule assembly protein Wzi"/>
    <property type="match status" value="1"/>
</dbReference>
<accession>Q1IJZ2</accession>
<dbReference type="InterPro" id="IPR038636">
    <property type="entry name" value="Wzi_sf"/>
</dbReference>
<sequence length="561" mass="62778">MRFDYNSRITTHLIVIAILLVFTMSATAQSLISKRSLGSAYLPLDHWAYPVLERAIARGGIPAQFMGIRPWTRMAIADLLEQRRRQPGKFANDDESLRMIAALEKEFQYELGVVEGESVGDAQITSVYSRITGISGDSLRDGFHLGQTIVNDYGRPYGNGVNNVTGAGFSADYSAFTAVLSGEYQHSSEGTRYSAAAQSTLSNVDRTSALISPDLNDVDHGTFMDTYVGGTWHGWDLSTGKESIWWGTTEDSSLTLTNNAEPMFMGRVDRTIPLHFPWIFKYLGEVRMDFFMAKMEGHQYPAGPWFHGEKVSLMPTKNLEIGFARTTVWLGTGRPFSWHALAKTYFSVGDQVTNSNTAQNDPGDRRGELDVRYRVPGIRNYMTVYFDSLVDDDPSPLASPHRAAFHPGFYLTQIPKVPKLDFRAEGAFTQLSGDNRGGHFFYWNGVYHDAYLNNSMLLGDWVGREGIGGQATARYWLTPHNTVELSYRRNQLATDFIPGGGYQQDISAQTRFHLRGDIFLSGGLQYEQYRIPLLANGQQNNFATTIGFTFVPGAKRRMPQP</sequence>
<evidence type="ECO:0008006" key="3">
    <source>
        <dbReference type="Google" id="ProtNLM"/>
    </source>
</evidence>
<dbReference type="eggNOG" id="COG3170">
    <property type="taxonomic scope" value="Bacteria"/>
</dbReference>